<dbReference type="eggNOG" id="COG1503">
    <property type="taxonomic scope" value="Bacteria"/>
</dbReference>
<accession>I2GFZ7</accession>
<dbReference type="RefSeq" id="WP_009281406.1">
    <property type="nucleotide sequence ID" value="NZ_CAIT01000006.1"/>
</dbReference>
<dbReference type="Pfam" id="PF18845">
    <property type="entry name" value="baeRF_family3"/>
    <property type="match status" value="1"/>
</dbReference>
<dbReference type="InterPro" id="IPR041289">
    <property type="entry name" value="Bact_RF_family3"/>
</dbReference>
<dbReference type="AlphaFoldDB" id="I2GFZ7"/>
<protein>
    <submittedName>
        <fullName evidence="1">Uncharacterized protein</fullName>
    </submittedName>
</protein>
<name>I2GFZ7_9BACT</name>
<evidence type="ECO:0000313" key="1">
    <source>
        <dbReference type="EMBL" id="CCH52822.1"/>
    </source>
</evidence>
<dbReference type="Proteomes" id="UP000009309">
    <property type="component" value="Unassembled WGS sequence"/>
</dbReference>
<dbReference type="EMBL" id="CAIT01000006">
    <property type="protein sequence ID" value="CCH52822.1"/>
    <property type="molecule type" value="Genomic_DNA"/>
</dbReference>
<proteinExistence type="predicted"/>
<organism evidence="1 2">
    <name type="scientific">Fibrisoma limi BUZ 3</name>
    <dbReference type="NCBI Taxonomy" id="1185876"/>
    <lineage>
        <taxon>Bacteria</taxon>
        <taxon>Pseudomonadati</taxon>
        <taxon>Bacteroidota</taxon>
        <taxon>Cytophagia</taxon>
        <taxon>Cytophagales</taxon>
        <taxon>Spirosomataceae</taxon>
        <taxon>Fibrisoma</taxon>
    </lineage>
</organism>
<evidence type="ECO:0000313" key="2">
    <source>
        <dbReference type="Proteomes" id="UP000009309"/>
    </source>
</evidence>
<gene>
    <name evidence="1" type="ORF">BN8_01855</name>
</gene>
<reference evidence="1 2" key="1">
    <citation type="journal article" date="2012" name="J. Bacteriol.">
        <title>Genome Sequence of the Filamentous Bacterium Fibrisoma limi BUZ 3T.</title>
        <authorList>
            <person name="Filippini M."/>
            <person name="Qi W."/>
            <person name="Jaenicke S."/>
            <person name="Goesmann A."/>
            <person name="Smits T.H."/>
            <person name="Bagheri H.C."/>
        </authorList>
    </citation>
    <scope>NUCLEOTIDE SEQUENCE [LARGE SCALE GENOMIC DNA]</scope>
    <source>
        <strain evidence="2">BUZ 3T</strain>
    </source>
</reference>
<dbReference type="OrthoDB" id="4393931at2"/>
<keyword evidence="2" id="KW-1185">Reference proteome</keyword>
<comment type="caution">
    <text evidence="1">The sequence shown here is derived from an EMBL/GenBank/DDBJ whole genome shotgun (WGS) entry which is preliminary data.</text>
</comment>
<dbReference type="STRING" id="1185876.BN8_01855"/>
<sequence>MNTLELNKDVLIDLTERRADHCLSIYLPTHEYGLEVNERMDKLLLKNHVQDIRLKLQTEGLRSNDIDDLLRPVDALLNDWIFWRYQTQGLAIFRSHDYFTYFHSPIPFRNFHEIGMGFCINPLLPFTQPPRHYYLLLITKNGVTLHKADQYSIIHMGMNLEFPSGLEAVTSYYDFEAELQGRTRARGNSRHAAAIYRSDDEDNKEKDHLLADFFRLINEAVVQQLGTENVPLVLAGVNYYHPIYRQVNTYSRLCQDGLTGNFEHMHPTNLHPMANKLLTGYFSEIRDRRLAEFANASGSNLASKDLRSLLEAAVMGRIEVLFLQRHVQAWGRFDEYTLATTLHDRRQPGDEALFDKVALLTLRHGGEVHILDDVDMVKNGEPIRLAGLYRF</sequence>